<dbReference type="InterPro" id="IPR027417">
    <property type="entry name" value="P-loop_NTPase"/>
</dbReference>
<reference evidence="8 9" key="1">
    <citation type="submission" date="2024-01" db="EMBL/GenBank/DDBJ databases">
        <title>Novel species of the genus Luteimonas isolated from rivers.</title>
        <authorList>
            <person name="Lu H."/>
        </authorList>
    </citation>
    <scope>NUCLEOTIDE SEQUENCE [LARGE SCALE GENOMIC DNA]</scope>
    <source>
        <strain evidence="8 9">FXH3W</strain>
    </source>
</reference>
<comment type="similarity">
    <text evidence="5">Belongs to the DNA polymerase HolA subunit family.</text>
</comment>
<dbReference type="Proteomes" id="UP001356170">
    <property type="component" value="Unassembled WGS sequence"/>
</dbReference>
<dbReference type="PANTHER" id="PTHR34388">
    <property type="entry name" value="DNA POLYMERASE III SUBUNIT DELTA"/>
    <property type="match status" value="1"/>
</dbReference>
<evidence type="ECO:0000313" key="9">
    <source>
        <dbReference type="Proteomes" id="UP001356170"/>
    </source>
</evidence>
<gene>
    <name evidence="8" type="primary">holA</name>
    <name evidence="8" type="ORF">V3390_08890</name>
</gene>
<dbReference type="Gene3D" id="3.40.50.300">
    <property type="entry name" value="P-loop containing nucleotide triphosphate hydrolases"/>
    <property type="match status" value="1"/>
</dbReference>
<dbReference type="SUPFAM" id="SSF52540">
    <property type="entry name" value="P-loop containing nucleoside triphosphate hydrolases"/>
    <property type="match status" value="1"/>
</dbReference>
<evidence type="ECO:0000256" key="4">
    <source>
        <dbReference type="ARBA" id="ARBA00022932"/>
    </source>
</evidence>
<dbReference type="InterPro" id="IPR005790">
    <property type="entry name" value="DNA_polIII_delta"/>
</dbReference>
<dbReference type="SUPFAM" id="SSF48019">
    <property type="entry name" value="post-AAA+ oligomerization domain-like"/>
    <property type="match status" value="1"/>
</dbReference>
<dbReference type="InterPro" id="IPR008921">
    <property type="entry name" value="DNA_pol3_clamp-load_cplx_C"/>
</dbReference>
<keyword evidence="3" id="KW-0235">DNA replication</keyword>
<accession>A0ABU7V3C8</accession>
<keyword evidence="2 8" id="KW-0548">Nucleotidyltransferase</keyword>
<evidence type="ECO:0000256" key="1">
    <source>
        <dbReference type="ARBA" id="ARBA00022679"/>
    </source>
</evidence>
<dbReference type="PANTHER" id="PTHR34388:SF1">
    <property type="entry name" value="DNA POLYMERASE III SUBUNIT DELTA"/>
    <property type="match status" value="1"/>
</dbReference>
<dbReference type="Gene3D" id="1.20.272.10">
    <property type="match status" value="1"/>
</dbReference>
<comment type="caution">
    <text evidence="8">The sequence shown here is derived from an EMBL/GenBank/DDBJ whole genome shotgun (WGS) entry which is preliminary data.</text>
</comment>
<dbReference type="EC" id="2.7.7.7" evidence="7"/>
<evidence type="ECO:0000256" key="6">
    <source>
        <dbReference type="ARBA" id="ARBA00049244"/>
    </source>
</evidence>
<evidence type="ECO:0000256" key="2">
    <source>
        <dbReference type="ARBA" id="ARBA00022695"/>
    </source>
</evidence>
<dbReference type="Gene3D" id="1.10.8.60">
    <property type="match status" value="1"/>
</dbReference>
<comment type="catalytic activity">
    <reaction evidence="6">
        <text>DNA(n) + a 2'-deoxyribonucleoside 5'-triphosphate = DNA(n+1) + diphosphate</text>
        <dbReference type="Rhea" id="RHEA:22508"/>
        <dbReference type="Rhea" id="RHEA-COMP:17339"/>
        <dbReference type="Rhea" id="RHEA-COMP:17340"/>
        <dbReference type="ChEBI" id="CHEBI:33019"/>
        <dbReference type="ChEBI" id="CHEBI:61560"/>
        <dbReference type="ChEBI" id="CHEBI:173112"/>
        <dbReference type="EC" id="2.7.7.7"/>
    </reaction>
</comment>
<dbReference type="NCBIfam" id="TIGR01128">
    <property type="entry name" value="holA"/>
    <property type="match status" value="1"/>
</dbReference>
<evidence type="ECO:0000256" key="7">
    <source>
        <dbReference type="NCBIfam" id="TIGR01128"/>
    </source>
</evidence>
<keyword evidence="9" id="KW-1185">Reference proteome</keyword>
<evidence type="ECO:0000256" key="3">
    <source>
        <dbReference type="ARBA" id="ARBA00022705"/>
    </source>
</evidence>
<keyword evidence="1 8" id="KW-0808">Transferase</keyword>
<protein>
    <recommendedName>
        <fullName evidence="7">DNA polymerase III subunit delta</fullName>
        <ecNumber evidence="7">2.7.7.7</ecNumber>
    </recommendedName>
</protein>
<keyword evidence="4" id="KW-0239">DNA-directed DNA polymerase</keyword>
<name>A0ABU7V3C8_9GAMM</name>
<dbReference type="GO" id="GO:0003887">
    <property type="term" value="F:DNA-directed DNA polymerase activity"/>
    <property type="evidence" value="ECO:0007669"/>
    <property type="project" value="UniProtKB-EC"/>
</dbReference>
<organism evidence="8 9">
    <name type="scientific">Aquilutibacter rugosus</name>
    <dbReference type="NCBI Taxonomy" id="3115820"/>
    <lineage>
        <taxon>Bacteria</taxon>
        <taxon>Pseudomonadati</taxon>
        <taxon>Pseudomonadota</taxon>
        <taxon>Gammaproteobacteria</taxon>
        <taxon>Lysobacterales</taxon>
        <taxon>Lysobacteraceae</taxon>
        <taxon>Aquilutibacter</taxon>
    </lineage>
</organism>
<sequence length="357" mass="38818">MEMPPDKLVAQLAANPPASLYLIAGPEALLVIEAADAVRKAARQAGSTERVIFEVTAADTNKAKDTNSVWSEIEAALNAPSLFSPCRLIEIRLPTGRPGTEGGKFLERIAKQPPRGDIVMVLADEWSKKHEGNWSRAFEANGVVSVAWAKKPGDLPAWLGQRLRSRGLQLDTDAIRVIADRVDGNLLAAAQEVDKLCLLLGTTDTTLNAEQIRALVADLARFDVFRLLEAAWNGQGAQTLRMLEGLRQEGEVIPALMGMVIIELKITAALSAAAGSGSLDRAFSERRVWPAKQAMYRRALERHGYRRWQRFLVEAGKVDRASKGREVGDAWVHLQRLLVAIAAPGGIGLLRSEIAAA</sequence>
<proteinExistence type="inferred from homology"/>
<evidence type="ECO:0000313" key="8">
    <source>
        <dbReference type="EMBL" id="MEF2156337.1"/>
    </source>
</evidence>
<dbReference type="RefSeq" id="WP_331704138.1">
    <property type="nucleotide sequence ID" value="NZ_JAZHBO010000002.1"/>
</dbReference>
<dbReference type="EMBL" id="JAZHBO010000002">
    <property type="protein sequence ID" value="MEF2156337.1"/>
    <property type="molecule type" value="Genomic_DNA"/>
</dbReference>
<evidence type="ECO:0000256" key="5">
    <source>
        <dbReference type="ARBA" id="ARBA00034754"/>
    </source>
</evidence>
<dbReference type="CDD" id="cd18138">
    <property type="entry name" value="HLD_clamp_pol_III_delta"/>
    <property type="match status" value="1"/>
</dbReference>